<keyword evidence="3 12" id="KW-0808">Transferase</keyword>
<evidence type="ECO:0000256" key="10">
    <source>
        <dbReference type="SAM" id="Phobius"/>
    </source>
</evidence>
<evidence type="ECO:0000256" key="1">
    <source>
        <dbReference type="ARBA" id="ARBA00004236"/>
    </source>
</evidence>
<protein>
    <recommendedName>
        <fullName evidence="8">Cardiolipin synthase</fullName>
        <ecNumber evidence="8">2.7.8.-</ecNumber>
    </recommendedName>
</protein>
<gene>
    <name evidence="12" type="ORF">BLIN9172_01329</name>
</gene>
<feature type="domain" description="PLD phosphodiesterase" evidence="11">
    <location>
        <begin position="278"/>
        <end position="305"/>
    </location>
</feature>
<evidence type="ECO:0000256" key="3">
    <source>
        <dbReference type="ARBA" id="ARBA00022679"/>
    </source>
</evidence>
<dbReference type="EC" id="2.7.8.-" evidence="8"/>
<keyword evidence="7 10" id="KW-0472">Membrane</keyword>
<evidence type="ECO:0000256" key="9">
    <source>
        <dbReference type="SAM" id="MobiDB-lite"/>
    </source>
</evidence>
<feature type="region of interest" description="Disordered" evidence="9">
    <location>
        <begin position="1"/>
        <end position="30"/>
    </location>
</feature>
<dbReference type="Proteomes" id="UP000234641">
    <property type="component" value="Unassembled WGS sequence"/>
</dbReference>
<proteinExistence type="predicted"/>
<comment type="subcellular location">
    <subcellularLocation>
        <location evidence="1">Cell membrane</location>
    </subcellularLocation>
</comment>
<evidence type="ECO:0000256" key="6">
    <source>
        <dbReference type="ARBA" id="ARBA00022989"/>
    </source>
</evidence>
<evidence type="ECO:0000256" key="4">
    <source>
        <dbReference type="ARBA" id="ARBA00022692"/>
    </source>
</evidence>
<dbReference type="EMBL" id="FXYY01000006">
    <property type="protein sequence ID" value="SMX77458.1"/>
    <property type="molecule type" value="Genomic_DNA"/>
</dbReference>
<dbReference type="PANTHER" id="PTHR21248">
    <property type="entry name" value="CARDIOLIPIN SYNTHASE"/>
    <property type="match status" value="1"/>
</dbReference>
<keyword evidence="4 10" id="KW-0812">Transmembrane</keyword>
<dbReference type="GO" id="GO:0032049">
    <property type="term" value="P:cardiolipin biosynthetic process"/>
    <property type="evidence" value="ECO:0007669"/>
    <property type="project" value="UniProtKB-UniRule"/>
</dbReference>
<dbReference type="GO" id="GO:0008808">
    <property type="term" value="F:cardiolipin synthase activity"/>
    <property type="evidence" value="ECO:0007669"/>
    <property type="project" value="UniProtKB-UniRule"/>
</dbReference>
<feature type="domain" description="PLD phosphodiesterase" evidence="11">
    <location>
        <begin position="459"/>
        <end position="486"/>
    </location>
</feature>
<dbReference type="InterPro" id="IPR025202">
    <property type="entry name" value="PLD-like_dom"/>
</dbReference>
<reference evidence="12 13" key="1">
    <citation type="submission" date="2017-03" db="EMBL/GenBank/DDBJ databases">
        <authorList>
            <person name="Afonso C.L."/>
            <person name="Miller P.J."/>
            <person name="Scott M.A."/>
            <person name="Spackman E."/>
            <person name="Goraichik I."/>
            <person name="Dimitrov K.M."/>
            <person name="Suarez D.L."/>
            <person name="Swayne D.E."/>
        </authorList>
    </citation>
    <scope>NUCLEOTIDE SEQUENCE [LARGE SCALE GENOMIC DNA]</scope>
    <source>
        <strain evidence="12 13">ATCC 9172</strain>
    </source>
</reference>
<evidence type="ECO:0000313" key="12">
    <source>
        <dbReference type="EMBL" id="SMX77458.1"/>
    </source>
</evidence>
<feature type="transmembrane region" description="Helical" evidence="10">
    <location>
        <begin position="68"/>
        <end position="88"/>
    </location>
</feature>
<evidence type="ECO:0000313" key="13">
    <source>
        <dbReference type="Proteomes" id="UP000234641"/>
    </source>
</evidence>
<evidence type="ECO:0000256" key="7">
    <source>
        <dbReference type="ARBA" id="ARBA00023136"/>
    </source>
</evidence>
<dbReference type="InterPro" id="IPR001736">
    <property type="entry name" value="PLipase_D/transphosphatidylase"/>
</dbReference>
<feature type="compositionally biased region" description="Gly residues" evidence="9">
    <location>
        <begin position="8"/>
        <end position="24"/>
    </location>
</feature>
<name>A0A2H1IQM6_BRELN</name>
<keyword evidence="6 10" id="KW-1133">Transmembrane helix</keyword>
<dbReference type="InterPro" id="IPR022924">
    <property type="entry name" value="Cardiolipin_synthase"/>
</dbReference>
<dbReference type="PROSITE" id="PS50035">
    <property type="entry name" value="PLD"/>
    <property type="match status" value="2"/>
</dbReference>
<dbReference type="PANTHER" id="PTHR21248:SF22">
    <property type="entry name" value="PHOSPHOLIPASE D"/>
    <property type="match status" value="1"/>
</dbReference>
<sequence length="547" mass="62184">MPGIGQTADGGVGRMGPGRAGYDGGQSDILQRRPNTSAVTNRAELNGHYMSSFGIYPFFTIDQAWPNWLIIILLLIDLIIRIIALGWIPHNRRPSVALGWLLAIFLIPYVGIAAFLLLGSAKLPKRRRDKQSKMNDLFRDQTRYQAIVGRNDHMPEPLRTAAQLNFDLGALPMTHGNSFDLHVDNHACVEAMADAVDRAQRFVHFEFYIVAIDDTTRRLLESLVDAHRRGVNVRILIDHVGSLGYPGYSELVKKLDGSGVSWRRALPIRPWKGEYQRPDLRNHRKILVVDGQVAFTGSQNIIDRTYNKARNRRKGFQWKDLSVECRGPVVEELDAVFIADWYSETDEILDEPDSFELEAPEFGGIQAQIVPSGPGFEDENNLRLFNHLIYNANHRVVVCSPYFVPDESLLHALTTEARSGVDVRLYVGETSDHWLTHKAQQSYYDELVRAGVRIFMYHAPTVLHSKFLIIDDDVSIIGSSNMDERSFAMNLEVTLFIVNKEFTQRMYDLEAERYAPNSVELNAEEWEARPMLKKYVENVARLTSSLL</sequence>
<evidence type="ECO:0000259" key="11">
    <source>
        <dbReference type="PROSITE" id="PS50035"/>
    </source>
</evidence>
<dbReference type="Gene3D" id="3.30.870.10">
    <property type="entry name" value="Endonuclease Chain A"/>
    <property type="match status" value="2"/>
</dbReference>
<feature type="transmembrane region" description="Helical" evidence="10">
    <location>
        <begin position="100"/>
        <end position="121"/>
    </location>
</feature>
<keyword evidence="5" id="KW-0677">Repeat</keyword>
<dbReference type="SUPFAM" id="SSF56024">
    <property type="entry name" value="Phospholipase D/nuclease"/>
    <property type="match status" value="2"/>
</dbReference>
<evidence type="ECO:0000256" key="2">
    <source>
        <dbReference type="ARBA" id="ARBA00022475"/>
    </source>
</evidence>
<keyword evidence="2" id="KW-1003">Cell membrane</keyword>
<evidence type="ECO:0000256" key="5">
    <source>
        <dbReference type="ARBA" id="ARBA00022737"/>
    </source>
</evidence>
<accession>A0A2H1IQM6</accession>
<dbReference type="SMART" id="SM00155">
    <property type="entry name" value="PLDc"/>
    <property type="match status" value="2"/>
</dbReference>
<evidence type="ECO:0000256" key="8">
    <source>
        <dbReference type="NCBIfam" id="TIGR04265"/>
    </source>
</evidence>
<dbReference type="GO" id="GO:0005886">
    <property type="term" value="C:plasma membrane"/>
    <property type="evidence" value="ECO:0007669"/>
    <property type="project" value="UniProtKB-SubCell"/>
</dbReference>
<dbReference type="AlphaFoldDB" id="A0A2H1IQM6"/>
<organism evidence="12 13">
    <name type="scientific">Brevibacterium linens ATCC 9172</name>
    <dbReference type="NCBI Taxonomy" id="1255617"/>
    <lineage>
        <taxon>Bacteria</taxon>
        <taxon>Bacillati</taxon>
        <taxon>Actinomycetota</taxon>
        <taxon>Actinomycetes</taxon>
        <taxon>Micrococcales</taxon>
        <taxon>Brevibacteriaceae</taxon>
        <taxon>Brevibacterium</taxon>
    </lineage>
</organism>
<dbReference type="Pfam" id="PF13091">
    <property type="entry name" value="PLDc_2"/>
    <property type="match status" value="2"/>
</dbReference>
<dbReference type="NCBIfam" id="TIGR04265">
    <property type="entry name" value="bac_cardiolipin"/>
    <property type="match status" value="1"/>
</dbReference>